<evidence type="ECO:0000256" key="3">
    <source>
        <dbReference type="ARBA" id="ARBA00022723"/>
    </source>
</evidence>
<dbReference type="PANTHER" id="PTHR43350">
    <property type="entry name" value="NAD-DEPENDENT ALCOHOL DEHYDROGENASE"/>
    <property type="match status" value="1"/>
</dbReference>
<evidence type="ECO:0000313" key="8">
    <source>
        <dbReference type="Proteomes" id="UP000245202"/>
    </source>
</evidence>
<comment type="cofactor">
    <cofactor evidence="1">
        <name>Zn(2+)</name>
        <dbReference type="ChEBI" id="CHEBI:29105"/>
    </cofactor>
</comment>
<evidence type="ECO:0000256" key="5">
    <source>
        <dbReference type="ARBA" id="ARBA00023002"/>
    </source>
</evidence>
<dbReference type="SUPFAM" id="SSF51735">
    <property type="entry name" value="NAD(P)-binding Rossmann-fold domains"/>
    <property type="match status" value="1"/>
</dbReference>
<organism evidence="7 8">
    <name type="scientific">Paenibacillus agaridevorans</name>
    <dbReference type="NCBI Taxonomy" id="171404"/>
    <lineage>
        <taxon>Bacteria</taxon>
        <taxon>Bacillati</taxon>
        <taxon>Bacillota</taxon>
        <taxon>Bacilli</taxon>
        <taxon>Bacillales</taxon>
        <taxon>Paenibacillaceae</taxon>
        <taxon>Paenibacillus</taxon>
    </lineage>
</organism>
<dbReference type="SUPFAM" id="SSF50129">
    <property type="entry name" value="GroES-like"/>
    <property type="match status" value="1"/>
</dbReference>
<dbReference type="RefSeq" id="WP_108994734.1">
    <property type="nucleotide sequence ID" value="NZ_BDQX01000291.1"/>
</dbReference>
<keyword evidence="4" id="KW-0862">Zinc</keyword>
<dbReference type="PANTHER" id="PTHR43350:SF19">
    <property type="entry name" value="D-GULOSIDE 3-DEHYDROGENASE"/>
    <property type="match status" value="1"/>
</dbReference>
<sequence>MKGKAVVFDDRLKVQVREVELPEPGPQDVVIDVKVSWISNGTESSFLRGERLGGDTPYVTGAAWPFPIVAGYQKTGRVRSVGAEVTDFSPGDHVFATLSKVNGMFDPMAGHVSPAITPADQVWKLPEGADGTAFSGTVLAQVGYNCGMRPAVSPGNCAIVLGDGMVGHWTAQTLLHRQADVLVAGKHDYRLQMLASGLKGKNITVSPLRTAATEFLKGRGVAIIVDTVGDLGAVDELLPLLERNSYFVSAGFYGRAGSFDIQKLRNQEITLQAPSGWTRGRINETIAGIHDGWLNTQSLVTHRFPVDQAADAWRLIADRTEPHLGVVLDW</sequence>
<evidence type="ECO:0000259" key="6">
    <source>
        <dbReference type="Pfam" id="PF08240"/>
    </source>
</evidence>
<dbReference type="Pfam" id="PF08240">
    <property type="entry name" value="ADH_N"/>
    <property type="match status" value="1"/>
</dbReference>
<protein>
    <submittedName>
        <fullName evidence="7">Oxidoreductase zinc-binding dehydrogenase family</fullName>
    </submittedName>
</protein>
<dbReference type="EMBL" id="BDQX01000291">
    <property type="protein sequence ID" value="GBG10185.1"/>
    <property type="molecule type" value="Genomic_DNA"/>
</dbReference>
<feature type="domain" description="Alcohol dehydrogenase-like N-terminal" evidence="6">
    <location>
        <begin position="28"/>
        <end position="125"/>
    </location>
</feature>
<proteinExistence type="inferred from homology"/>
<gene>
    <name evidence="7" type="ORF">PAT3040_04903</name>
</gene>
<keyword evidence="3" id="KW-0479">Metal-binding</keyword>
<reference evidence="7 8" key="1">
    <citation type="submission" date="2017-08" db="EMBL/GenBank/DDBJ databases">
        <title>Substantial Increase in Enzyme Production by Combined Drug-Resistance Mutations in Paenibacillus agaridevorans.</title>
        <authorList>
            <person name="Tanaka Y."/>
            <person name="Funane K."/>
            <person name="Hosaka T."/>
            <person name="Shiwa Y."/>
            <person name="Fujita N."/>
            <person name="Miyazaki T."/>
            <person name="Yoshikawa H."/>
            <person name="Murakami K."/>
            <person name="Kasahara K."/>
            <person name="Inaoka T."/>
            <person name="Hiraga Y."/>
            <person name="Ochi K."/>
        </authorList>
    </citation>
    <scope>NUCLEOTIDE SEQUENCE [LARGE SCALE GENOMIC DNA]</scope>
    <source>
        <strain evidence="7 8">T-3040</strain>
    </source>
</reference>
<dbReference type="Gene3D" id="3.90.180.10">
    <property type="entry name" value="Medium-chain alcohol dehydrogenases, catalytic domain"/>
    <property type="match status" value="2"/>
</dbReference>
<dbReference type="GO" id="GO:0016491">
    <property type="term" value="F:oxidoreductase activity"/>
    <property type="evidence" value="ECO:0007669"/>
    <property type="project" value="UniProtKB-KW"/>
</dbReference>
<keyword evidence="8" id="KW-1185">Reference proteome</keyword>
<evidence type="ECO:0000256" key="4">
    <source>
        <dbReference type="ARBA" id="ARBA00022833"/>
    </source>
</evidence>
<dbReference type="Gene3D" id="3.40.50.720">
    <property type="entry name" value="NAD(P)-binding Rossmann-like Domain"/>
    <property type="match status" value="1"/>
</dbReference>
<name>A0A2R5EVN5_9BACL</name>
<dbReference type="InterPro" id="IPR013154">
    <property type="entry name" value="ADH-like_N"/>
</dbReference>
<evidence type="ECO:0000256" key="2">
    <source>
        <dbReference type="ARBA" id="ARBA00008072"/>
    </source>
</evidence>
<dbReference type="AlphaFoldDB" id="A0A2R5EVN5"/>
<dbReference type="Proteomes" id="UP000245202">
    <property type="component" value="Unassembled WGS sequence"/>
</dbReference>
<dbReference type="InterPro" id="IPR011032">
    <property type="entry name" value="GroES-like_sf"/>
</dbReference>
<dbReference type="GO" id="GO:0046872">
    <property type="term" value="F:metal ion binding"/>
    <property type="evidence" value="ECO:0007669"/>
    <property type="project" value="UniProtKB-KW"/>
</dbReference>
<keyword evidence="5" id="KW-0560">Oxidoreductase</keyword>
<evidence type="ECO:0000256" key="1">
    <source>
        <dbReference type="ARBA" id="ARBA00001947"/>
    </source>
</evidence>
<comment type="caution">
    <text evidence="7">The sequence shown here is derived from an EMBL/GenBank/DDBJ whole genome shotgun (WGS) entry which is preliminary data.</text>
</comment>
<accession>A0A2R5EVN5</accession>
<comment type="similarity">
    <text evidence="2">Belongs to the zinc-containing alcohol dehydrogenase family.</text>
</comment>
<evidence type="ECO:0000313" key="7">
    <source>
        <dbReference type="EMBL" id="GBG10185.1"/>
    </source>
</evidence>
<dbReference type="InterPro" id="IPR036291">
    <property type="entry name" value="NAD(P)-bd_dom_sf"/>
</dbReference>